<organism evidence="1 2">
    <name type="scientific">Sphingobacterium spiritivorum ATCC 33300</name>
    <dbReference type="NCBI Taxonomy" id="525372"/>
    <lineage>
        <taxon>Bacteria</taxon>
        <taxon>Pseudomonadati</taxon>
        <taxon>Bacteroidota</taxon>
        <taxon>Sphingobacteriia</taxon>
        <taxon>Sphingobacteriales</taxon>
        <taxon>Sphingobacteriaceae</taxon>
        <taxon>Sphingobacterium</taxon>
    </lineage>
</organism>
<dbReference type="RefSeq" id="WP_003013368.1">
    <property type="nucleotide sequence ID" value="NZ_GG668648.1"/>
</dbReference>
<name>C2G1X6_SPHSI</name>
<evidence type="ECO:0008006" key="3">
    <source>
        <dbReference type="Google" id="ProtNLM"/>
    </source>
</evidence>
<dbReference type="Proteomes" id="UP000006241">
    <property type="component" value="Unassembled WGS sequence"/>
</dbReference>
<evidence type="ECO:0000313" key="1">
    <source>
        <dbReference type="EMBL" id="EEI90822.1"/>
    </source>
</evidence>
<reference evidence="1 2" key="1">
    <citation type="submission" date="2009-01" db="EMBL/GenBank/DDBJ databases">
        <authorList>
            <person name="Qin X."/>
            <person name="Bachman B."/>
            <person name="Battles P."/>
            <person name="Bell A."/>
            <person name="Bess C."/>
            <person name="Bickham C."/>
            <person name="Chaboub L."/>
            <person name="Chen D."/>
            <person name="Coyle M."/>
            <person name="Deiros D.R."/>
            <person name="Dinh H."/>
            <person name="Forbes L."/>
            <person name="Fowler G."/>
            <person name="Francisco L."/>
            <person name="Fu Q."/>
            <person name="Gubbala S."/>
            <person name="Hale W."/>
            <person name="Han Y."/>
            <person name="Hemphill L."/>
            <person name="Highlander S.K."/>
            <person name="Hirani K."/>
            <person name="Hogues M."/>
            <person name="Jackson L."/>
            <person name="Jakkamsetti A."/>
            <person name="Javaid M."/>
            <person name="Jiang H."/>
            <person name="Korchina V."/>
            <person name="Kovar C."/>
            <person name="Lara F."/>
            <person name="Lee S."/>
            <person name="Mata R."/>
            <person name="Mathew T."/>
            <person name="Moen C."/>
            <person name="Morales K."/>
            <person name="Munidasa M."/>
            <person name="Nazareth L."/>
            <person name="Ngo R."/>
            <person name="Nguyen L."/>
            <person name="Okwuonu G."/>
            <person name="Ongeri F."/>
            <person name="Patil S."/>
            <person name="Petrosino J."/>
            <person name="Pham C."/>
            <person name="Pham P."/>
            <person name="Pu L.-L."/>
            <person name="Puazo M."/>
            <person name="Raj R."/>
            <person name="Reid J."/>
            <person name="Rouhana J."/>
            <person name="Saada N."/>
            <person name="Shang Y."/>
            <person name="Simmons D."/>
            <person name="Thornton R."/>
            <person name="Warren J."/>
            <person name="Weissenberger G."/>
            <person name="Zhang J."/>
            <person name="Zhang L."/>
            <person name="Zhou C."/>
            <person name="Zhu D."/>
            <person name="Muzny D."/>
            <person name="Worley K."/>
            <person name="Gibbs R."/>
        </authorList>
    </citation>
    <scope>NUCLEOTIDE SEQUENCE [LARGE SCALE GENOMIC DNA]</scope>
    <source>
        <strain evidence="1 2">ATCC 33300</strain>
    </source>
</reference>
<gene>
    <name evidence="1" type="ORF">HMPREF0765_3582</name>
</gene>
<comment type="caution">
    <text evidence="1">The sequence shown here is derived from an EMBL/GenBank/DDBJ whole genome shotgun (WGS) entry which is preliminary data.</text>
</comment>
<evidence type="ECO:0000313" key="2">
    <source>
        <dbReference type="Proteomes" id="UP000006241"/>
    </source>
</evidence>
<sequence length="610" mass="66292">MKQRFFLTIYLLLLISLAGCKKIDSIGEETKPNEQEVTLRLLMPQQNSTVSTYAISEVGQNSIHHLDVLAFRIADDGKEYYAYHKKAVLLRPNQGATTLDFHVDLLKSKDKFRFVLIANAATQLQTALNGLPANTEKETVMSRITYGITTKWNAGSSGNFTPLPMWGESETIDGINNNTQKFSVNMLRSLAAIDVQVTANDFVMTQVYVYNMSGKGRIAPLPGNYDANEYEVKAPSIPAGTNRLTAQEYVSGTKGLAGEIFLFESAAPGNTGDSNATGLVIAGKYAGSTVVTYYRVELTDDQQKLLPVLRNHRYVIDITKVHAAGYNSAAAAWASKPVNMTATVTAWNEIPGADSNMPLQYLKVDVAKVGISGLQGETTFTIWTNAPTSAVNLTLPLWLVNLGSNRVGNKITYKFFVAQNNSTTTVRSGNINVKVGRLTGTVDVKQGARPIDLGPDYGFYVFANDLLYAAFWFRVANVQDGNVSALDASLTQKEGEPYPESCVANLGPGARLPTIQELRQLMPTDHNARLAVNQAISAQKGTGLIYFQTSGAGSLTDPYLSSSSATVLDPTSSNTVFLMIRSNLGAAYDTDRKFPLQGYGNNKARCVISK</sequence>
<dbReference type="PROSITE" id="PS51257">
    <property type="entry name" value="PROKAR_LIPOPROTEIN"/>
    <property type="match status" value="1"/>
</dbReference>
<dbReference type="AlphaFoldDB" id="C2G1X6"/>
<dbReference type="EMBL" id="ACHB01000082">
    <property type="protein sequence ID" value="EEI90822.1"/>
    <property type="molecule type" value="Genomic_DNA"/>
</dbReference>
<accession>C2G1X6</accession>
<proteinExistence type="predicted"/>
<protein>
    <recommendedName>
        <fullName evidence="3">Major fimbrial subunit protein N-terminal domain-containing protein</fullName>
    </recommendedName>
</protein>
<dbReference type="HOGENOM" id="CLU_444730_0_0_10"/>